<evidence type="ECO:0000313" key="4">
    <source>
        <dbReference type="EMBL" id="KAL2802876.1"/>
    </source>
</evidence>
<evidence type="ECO:0000256" key="2">
    <source>
        <dbReference type="ARBA" id="ARBA00022857"/>
    </source>
</evidence>
<dbReference type="Gene3D" id="3.40.50.720">
    <property type="entry name" value="NAD(P)-binding Rossmann-like Domain"/>
    <property type="match status" value="1"/>
</dbReference>
<dbReference type="CDD" id="cd05233">
    <property type="entry name" value="SDR_c"/>
    <property type="match status" value="1"/>
</dbReference>
<dbReference type="PRINTS" id="PR00080">
    <property type="entry name" value="SDRFAMILY"/>
</dbReference>
<dbReference type="EMBL" id="JBFXLT010000160">
    <property type="protein sequence ID" value="KAL2802876.1"/>
    <property type="molecule type" value="Genomic_DNA"/>
</dbReference>
<accession>A0ABR4GVJ4</accession>
<protein>
    <submittedName>
        <fullName evidence="4">Uncharacterized protein</fullName>
    </submittedName>
</protein>
<evidence type="ECO:0000313" key="5">
    <source>
        <dbReference type="Proteomes" id="UP001610334"/>
    </source>
</evidence>
<dbReference type="PANTHER" id="PTHR24321:SF8">
    <property type="entry name" value="ESTRADIOL 17-BETA-DEHYDROGENASE 8-RELATED"/>
    <property type="match status" value="1"/>
</dbReference>
<dbReference type="PROSITE" id="PS00061">
    <property type="entry name" value="ADH_SHORT"/>
    <property type="match status" value="1"/>
</dbReference>
<comment type="similarity">
    <text evidence="1">Belongs to the short-chain dehydrogenases/reductases (SDR) family.</text>
</comment>
<sequence length="275" mass="29348">MLSTPPAIYPSLHNKTVVVTGGASGIGAATVLLFALQGSKVIFLDIADGAAQNTIEHVTSQATTYAQTNPFHIEVKPPIFYNCDITDLNKLKATASKILEEQGPVHVLINNAAATGSIARQASLDVTPETWDFNVNANLRHIFFLTQSFIPSMKSLGGGSIVNLGSISWRIPEATTPVYGTCKAAINGLTRIQSREFGGDNIRVNCVMPGAIATDRQRAEVLTEEYQAHVFAAQSLKRDLEPEDVAKVIVFLGSEEASGVTGSCYVVDGGWMGNP</sequence>
<dbReference type="Pfam" id="PF13561">
    <property type="entry name" value="adh_short_C2"/>
    <property type="match status" value="1"/>
</dbReference>
<name>A0ABR4GVJ4_9EURO</name>
<dbReference type="InterPro" id="IPR036291">
    <property type="entry name" value="NAD(P)-bd_dom_sf"/>
</dbReference>
<keyword evidence="3" id="KW-0560">Oxidoreductase</keyword>
<dbReference type="PANTHER" id="PTHR24321">
    <property type="entry name" value="DEHYDROGENASES, SHORT CHAIN"/>
    <property type="match status" value="1"/>
</dbReference>
<dbReference type="SUPFAM" id="SSF51735">
    <property type="entry name" value="NAD(P)-binding Rossmann-fold domains"/>
    <property type="match status" value="1"/>
</dbReference>
<organism evidence="4 5">
    <name type="scientific">Aspergillus granulosus</name>
    <dbReference type="NCBI Taxonomy" id="176169"/>
    <lineage>
        <taxon>Eukaryota</taxon>
        <taxon>Fungi</taxon>
        <taxon>Dikarya</taxon>
        <taxon>Ascomycota</taxon>
        <taxon>Pezizomycotina</taxon>
        <taxon>Eurotiomycetes</taxon>
        <taxon>Eurotiomycetidae</taxon>
        <taxon>Eurotiales</taxon>
        <taxon>Aspergillaceae</taxon>
        <taxon>Aspergillus</taxon>
        <taxon>Aspergillus subgen. Nidulantes</taxon>
    </lineage>
</organism>
<dbReference type="PRINTS" id="PR00081">
    <property type="entry name" value="GDHRDH"/>
</dbReference>
<dbReference type="Proteomes" id="UP001610334">
    <property type="component" value="Unassembled WGS sequence"/>
</dbReference>
<evidence type="ECO:0000256" key="1">
    <source>
        <dbReference type="ARBA" id="ARBA00006484"/>
    </source>
</evidence>
<dbReference type="InterPro" id="IPR020904">
    <property type="entry name" value="Sc_DH/Rdtase_CS"/>
</dbReference>
<gene>
    <name evidence="4" type="ORF">BJX63DRAFT_413690</name>
</gene>
<keyword evidence="5" id="KW-1185">Reference proteome</keyword>
<reference evidence="4 5" key="1">
    <citation type="submission" date="2024-07" db="EMBL/GenBank/DDBJ databases">
        <title>Section-level genome sequencing and comparative genomics of Aspergillus sections Usti and Cavernicolus.</title>
        <authorList>
            <consortium name="Lawrence Berkeley National Laboratory"/>
            <person name="Nybo J.L."/>
            <person name="Vesth T.C."/>
            <person name="Theobald S."/>
            <person name="Frisvad J.C."/>
            <person name="Larsen T.O."/>
            <person name="Kjaerboelling I."/>
            <person name="Rothschild-Mancinelli K."/>
            <person name="Lyhne E.K."/>
            <person name="Kogle M.E."/>
            <person name="Barry K."/>
            <person name="Clum A."/>
            <person name="Na H."/>
            <person name="Ledsgaard L."/>
            <person name="Lin J."/>
            <person name="Lipzen A."/>
            <person name="Kuo A."/>
            <person name="Riley R."/>
            <person name="Mondo S."/>
            <person name="Labutti K."/>
            <person name="Haridas S."/>
            <person name="Pangalinan J."/>
            <person name="Salamov A.A."/>
            <person name="Simmons B.A."/>
            <person name="Magnuson J.K."/>
            <person name="Chen J."/>
            <person name="Drula E."/>
            <person name="Henrissat B."/>
            <person name="Wiebenga A."/>
            <person name="Lubbers R.J."/>
            <person name="Gomes A.C."/>
            <person name="Makela M.R."/>
            <person name="Stajich J."/>
            <person name="Grigoriev I.V."/>
            <person name="Mortensen U.H."/>
            <person name="De Vries R.P."/>
            <person name="Baker S.E."/>
            <person name="Andersen M.R."/>
        </authorList>
    </citation>
    <scope>NUCLEOTIDE SEQUENCE [LARGE SCALE GENOMIC DNA]</scope>
    <source>
        <strain evidence="4 5">CBS 588.65</strain>
    </source>
</reference>
<dbReference type="InterPro" id="IPR002347">
    <property type="entry name" value="SDR_fam"/>
</dbReference>
<keyword evidence="2" id="KW-0521">NADP</keyword>
<proteinExistence type="inferred from homology"/>
<evidence type="ECO:0000256" key="3">
    <source>
        <dbReference type="ARBA" id="ARBA00023002"/>
    </source>
</evidence>
<comment type="caution">
    <text evidence="4">The sequence shown here is derived from an EMBL/GenBank/DDBJ whole genome shotgun (WGS) entry which is preliminary data.</text>
</comment>